<keyword evidence="3" id="KW-1185">Reference proteome</keyword>
<dbReference type="EMBL" id="KK116493">
    <property type="protein sequence ID" value="KFM67907.1"/>
    <property type="molecule type" value="Genomic_DNA"/>
</dbReference>
<sequence length="36" mass="3733">MPDNSEFIPGDKKLSNGYSETSVSSDGTASTKPSTP</sequence>
<evidence type="ECO:0000256" key="1">
    <source>
        <dbReference type="SAM" id="MobiDB-lite"/>
    </source>
</evidence>
<protein>
    <submittedName>
        <fullName evidence="2">Uncharacterized protein</fullName>
    </submittedName>
</protein>
<evidence type="ECO:0000313" key="3">
    <source>
        <dbReference type="Proteomes" id="UP000054359"/>
    </source>
</evidence>
<feature type="compositionally biased region" description="Polar residues" evidence="1">
    <location>
        <begin position="16"/>
        <end position="36"/>
    </location>
</feature>
<reference evidence="2 3" key="1">
    <citation type="submission" date="2013-11" db="EMBL/GenBank/DDBJ databases">
        <title>Genome sequencing of Stegodyphus mimosarum.</title>
        <authorList>
            <person name="Bechsgaard J."/>
        </authorList>
    </citation>
    <scope>NUCLEOTIDE SEQUENCE [LARGE SCALE GENOMIC DNA]</scope>
</reference>
<name>A0A087TS18_STEMI</name>
<dbReference type="AlphaFoldDB" id="A0A087TS18"/>
<organism evidence="2 3">
    <name type="scientific">Stegodyphus mimosarum</name>
    <name type="common">African social velvet spider</name>
    <dbReference type="NCBI Taxonomy" id="407821"/>
    <lineage>
        <taxon>Eukaryota</taxon>
        <taxon>Metazoa</taxon>
        <taxon>Ecdysozoa</taxon>
        <taxon>Arthropoda</taxon>
        <taxon>Chelicerata</taxon>
        <taxon>Arachnida</taxon>
        <taxon>Araneae</taxon>
        <taxon>Araneomorphae</taxon>
        <taxon>Entelegynae</taxon>
        <taxon>Eresoidea</taxon>
        <taxon>Eresidae</taxon>
        <taxon>Stegodyphus</taxon>
    </lineage>
</organism>
<feature type="non-terminal residue" evidence="2">
    <location>
        <position position="36"/>
    </location>
</feature>
<proteinExistence type="predicted"/>
<evidence type="ECO:0000313" key="2">
    <source>
        <dbReference type="EMBL" id="KFM67907.1"/>
    </source>
</evidence>
<feature type="region of interest" description="Disordered" evidence="1">
    <location>
        <begin position="1"/>
        <end position="36"/>
    </location>
</feature>
<dbReference type="Proteomes" id="UP000054359">
    <property type="component" value="Unassembled WGS sequence"/>
</dbReference>
<accession>A0A087TS18</accession>
<gene>
    <name evidence="2" type="ORF">X975_20808</name>
</gene>